<evidence type="ECO:0000259" key="6">
    <source>
        <dbReference type="Pfam" id="PF08281"/>
    </source>
</evidence>
<evidence type="ECO:0000259" key="5">
    <source>
        <dbReference type="Pfam" id="PF04542"/>
    </source>
</evidence>
<dbReference type="Proteomes" id="UP000220133">
    <property type="component" value="Chromosome"/>
</dbReference>
<keyword evidence="2" id="KW-0805">Transcription regulation</keyword>
<dbReference type="RefSeq" id="WP_098194166.1">
    <property type="nucleotide sequence ID" value="NZ_CP023777.1"/>
</dbReference>
<evidence type="ECO:0000256" key="4">
    <source>
        <dbReference type="ARBA" id="ARBA00023163"/>
    </source>
</evidence>
<organism evidence="7 8">
    <name type="scientific">Chitinophaga caeni</name>
    <dbReference type="NCBI Taxonomy" id="2029983"/>
    <lineage>
        <taxon>Bacteria</taxon>
        <taxon>Pseudomonadati</taxon>
        <taxon>Bacteroidota</taxon>
        <taxon>Chitinophagia</taxon>
        <taxon>Chitinophagales</taxon>
        <taxon>Chitinophagaceae</taxon>
        <taxon>Chitinophaga</taxon>
    </lineage>
</organism>
<dbReference type="SUPFAM" id="SSF88659">
    <property type="entry name" value="Sigma3 and sigma4 domains of RNA polymerase sigma factors"/>
    <property type="match status" value="1"/>
</dbReference>
<dbReference type="SUPFAM" id="SSF88946">
    <property type="entry name" value="Sigma2 domain of RNA polymerase sigma factors"/>
    <property type="match status" value="1"/>
</dbReference>
<dbReference type="EMBL" id="CP023777">
    <property type="protein sequence ID" value="ATL47789.1"/>
    <property type="molecule type" value="Genomic_DNA"/>
</dbReference>
<keyword evidence="3" id="KW-0731">Sigma factor</keyword>
<dbReference type="InterPro" id="IPR039425">
    <property type="entry name" value="RNA_pol_sigma-70-like"/>
</dbReference>
<dbReference type="PANTHER" id="PTHR43133">
    <property type="entry name" value="RNA POLYMERASE ECF-TYPE SIGMA FACTO"/>
    <property type="match status" value="1"/>
</dbReference>
<evidence type="ECO:0000313" key="8">
    <source>
        <dbReference type="Proteomes" id="UP000220133"/>
    </source>
</evidence>
<sequence length="200" mass="23541">MSIREEIPENQLIELLQGGDVEAFDTLYYRYFKIISDNILRITKDYTASEDILQEVFVSLWEKRYTLKQDQPLANWLFVVSYNKSMNYLRNRMKEQLKTASIEKQHNDNGGLEQDWQLTEAQLLLLESAIEQLPPQRKRVFVQCKLQGKSYAEVAENLQISKYTVKEHIVKANEFIRDYIHMNPGNLAAIAFPVVFLTMW</sequence>
<dbReference type="Pfam" id="PF04542">
    <property type="entry name" value="Sigma70_r2"/>
    <property type="match status" value="1"/>
</dbReference>
<feature type="domain" description="RNA polymerase sigma-70 region 2" evidence="5">
    <location>
        <begin position="40"/>
        <end position="93"/>
    </location>
</feature>
<dbReference type="OrthoDB" id="655312at2"/>
<dbReference type="InterPro" id="IPR014284">
    <property type="entry name" value="RNA_pol_sigma-70_dom"/>
</dbReference>
<dbReference type="Gene3D" id="1.10.10.10">
    <property type="entry name" value="Winged helix-like DNA-binding domain superfamily/Winged helix DNA-binding domain"/>
    <property type="match status" value="1"/>
</dbReference>
<dbReference type="KEGG" id="cbae:COR50_11775"/>
<protein>
    <submittedName>
        <fullName evidence="7">RNA polymerase subunit sigma-24</fullName>
    </submittedName>
</protein>
<name>A0A291QUS8_9BACT</name>
<keyword evidence="4" id="KW-0804">Transcription</keyword>
<accession>A0A291QUS8</accession>
<dbReference type="InterPro" id="IPR013249">
    <property type="entry name" value="RNA_pol_sigma70_r4_t2"/>
</dbReference>
<dbReference type="GO" id="GO:0003677">
    <property type="term" value="F:DNA binding"/>
    <property type="evidence" value="ECO:0007669"/>
    <property type="project" value="InterPro"/>
</dbReference>
<evidence type="ECO:0000313" key="7">
    <source>
        <dbReference type="EMBL" id="ATL47789.1"/>
    </source>
</evidence>
<dbReference type="GO" id="GO:0016987">
    <property type="term" value="F:sigma factor activity"/>
    <property type="evidence" value="ECO:0007669"/>
    <property type="project" value="UniProtKB-KW"/>
</dbReference>
<dbReference type="PANTHER" id="PTHR43133:SF46">
    <property type="entry name" value="RNA POLYMERASE SIGMA-70 FACTOR ECF SUBFAMILY"/>
    <property type="match status" value="1"/>
</dbReference>
<dbReference type="InterPro" id="IPR013324">
    <property type="entry name" value="RNA_pol_sigma_r3/r4-like"/>
</dbReference>
<dbReference type="GO" id="GO:0006352">
    <property type="term" value="P:DNA-templated transcription initiation"/>
    <property type="evidence" value="ECO:0007669"/>
    <property type="project" value="InterPro"/>
</dbReference>
<dbReference type="InterPro" id="IPR007627">
    <property type="entry name" value="RNA_pol_sigma70_r2"/>
</dbReference>
<evidence type="ECO:0000256" key="3">
    <source>
        <dbReference type="ARBA" id="ARBA00023082"/>
    </source>
</evidence>
<evidence type="ECO:0000256" key="2">
    <source>
        <dbReference type="ARBA" id="ARBA00023015"/>
    </source>
</evidence>
<dbReference type="AlphaFoldDB" id="A0A291QUS8"/>
<dbReference type="Gene3D" id="1.10.1740.10">
    <property type="match status" value="1"/>
</dbReference>
<comment type="similarity">
    <text evidence="1">Belongs to the sigma-70 factor family. ECF subfamily.</text>
</comment>
<reference evidence="7 8" key="1">
    <citation type="submission" date="2017-10" db="EMBL/GenBank/DDBJ databases">
        <title>Paenichitinophaga pekingensis gen. nov., sp. nov., isolated from activated sludge.</title>
        <authorList>
            <person name="Jin D."/>
            <person name="Kong X."/>
            <person name="Deng Y."/>
            <person name="Bai Z."/>
        </authorList>
    </citation>
    <scope>NUCLEOTIDE SEQUENCE [LARGE SCALE GENOMIC DNA]</scope>
    <source>
        <strain evidence="7 8">13</strain>
    </source>
</reference>
<dbReference type="NCBIfam" id="TIGR02937">
    <property type="entry name" value="sigma70-ECF"/>
    <property type="match status" value="1"/>
</dbReference>
<gene>
    <name evidence="7" type="ORF">COR50_11775</name>
</gene>
<feature type="domain" description="RNA polymerase sigma factor 70 region 4 type 2" evidence="6">
    <location>
        <begin position="124"/>
        <end position="172"/>
    </location>
</feature>
<dbReference type="InterPro" id="IPR036388">
    <property type="entry name" value="WH-like_DNA-bd_sf"/>
</dbReference>
<keyword evidence="8" id="KW-1185">Reference proteome</keyword>
<proteinExistence type="inferred from homology"/>
<dbReference type="InterPro" id="IPR013325">
    <property type="entry name" value="RNA_pol_sigma_r2"/>
</dbReference>
<evidence type="ECO:0000256" key="1">
    <source>
        <dbReference type="ARBA" id="ARBA00010641"/>
    </source>
</evidence>
<dbReference type="Pfam" id="PF08281">
    <property type="entry name" value="Sigma70_r4_2"/>
    <property type="match status" value="1"/>
</dbReference>